<accession>A0A2U3D847</accession>
<evidence type="ECO:0000313" key="3">
    <source>
        <dbReference type="EMBL" id="PWI57441.1"/>
    </source>
</evidence>
<keyword evidence="1" id="KW-0472">Membrane</keyword>
<evidence type="ECO:0000259" key="2">
    <source>
        <dbReference type="Pfam" id="PF13386"/>
    </source>
</evidence>
<organism evidence="3 4">
    <name type="scientific">Sulfoacidibacillus thermotolerans</name>
    <name type="common">Acidibacillus sulfuroxidans</name>
    <dbReference type="NCBI Taxonomy" id="1765684"/>
    <lineage>
        <taxon>Bacteria</taxon>
        <taxon>Bacillati</taxon>
        <taxon>Bacillota</taxon>
        <taxon>Bacilli</taxon>
        <taxon>Bacillales</taxon>
        <taxon>Alicyclobacillaceae</taxon>
        <taxon>Sulfoacidibacillus</taxon>
    </lineage>
</organism>
<dbReference type="PANTHER" id="PTHR42208:SF1">
    <property type="entry name" value="HEAVY METAL TRANSPORTER"/>
    <property type="match status" value="1"/>
</dbReference>
<comment type="caution">
    <text evidence="3">The sequence shown here is derived from an EMBL/GenBank/DDBJ whole genome shotgun (WGS) entry which is preliminary data.</text>
</comment>
<dbReference type="Proteomes" id="UP000245380">
    <property type="component" value="Unassembled WGS sequence"/>
</dbReference>
<keyword evidence="4" id="KW-1185">Reference proteome</keyword>
<feature type="transmembrane region" description="Helical" evidence="1">
    <location>
        <begin position="208"/>
        <end position="231"/>
    </location>
</feature>
<dbReference type="AlphaFoldDB" id="A0A2U3D847"/>
<proteinExistence type="predicted"/>
<feature type="transmembrane region" description="Helical" evidence="1">
    <location>
        <begin position="172"/>
        <end position="196"/>
    </location>
</feature>
<dbReference type="PANTHER" id="PTHR42208">
    <property type="entry name" value="HEAVY METAL TRANSPORTER-RELATED"/>
    <property type="match status" value="1"/>
</dbReference>
<evidence type="ECO:0000256" key="1">
    <source>
        <dbReference type="SAM" id="Phobius"/>
    </source>
</evidence>
<evidence type="ECO:0000313" key="4">
    <source>
        <dbReference type="Proteomes" id="UP000245380"/>
    </source>
</evidence>
<feature type="transmembrane region" description="Helical" evidence="1">
    <location>
        <begin position="58"/>
        <end position="78"/>
    </location>
</feature>
<keyword evidence="1" id="KW-0812">Transmembrane</keyword>
<feature type="domain" description="Urease accessory protein UreH-like transmembrane" evidence="2">
    <location>
        <begin position="2"/>
        <end position="218"/>
    </location>
</feature>
<sequence>MTAFSVGLLQGFVHCAGMCGPFVLAYSLALGGDSGARSPVSLRMILLKAHLPHNLGRILSFTILGALFGAIGSFVNVASKTTGIQATAAFVGGTLMVLWALDEWRTGHGASFLERYSLLRNKGIQENLRKWMNRRDPLGAFFAGMLLGLHPCGLLFAMLISAAAAGSALKGGLLLFAFGIGTIPSLLAVATAGFYGRKRLQGRLFSNLAATLIALSGILFILRGMVINNWIPSVNPWLF</sequence>
<feature type="transmembrane region" description="Helical" evidence="1">
    <location>
        <begin position="138"/>
        <end position="160"/>
    </location>
</feature>
<dbReference type="InterPro" id="IPR039447">
    <property type="entry name" value="UreH-like_TM_dom"/>
</dbReference>
<name>A0A2U3D847_SULT2</name>
<dbReference type="Pfam" id="PF13386">
    <property type="entry name" value="DsbD_2"/>
    <property type="match status" value="1"/>
</dbReference>
<protein>
    <recommendedName>
        <fullName evidence="2">Urease accessory protein UreH-like transmembrane domain-containing protein</fullName>
    </recommendedName>
</protein>
<gene>
    <name evidence="3" type="ORF">BM613_08705</name>
</gene>
<keyword evidence="1" id="KW-1133">Transmembrane helix</keyword>
<dbReference type="EMBL" id="MPDK01000013">
    <property type="protein sequence ID" value="PWI57441.1"/>
    <property type="molecule type" value="Genomic_DNA"/>
</dbReference>
<dbReference type="OrthoDB" id="9800141at2"/>
<reference evidence="3 4" key="1">
    <citation type="submission" date="2016-11" db="EMBL/GenBank/DDBJ databases">
        <title>Comparative genomics of Acidibacillus ferroxidans species.</title>
        <authorList>
            <person name="Oliveira G."/>
            <person name="Nunes G."/>
            <person name="Oliveira R."/>
            <person name="Araujo F."/>
            <person name="Salim A."/>
            <person name="Scholte L."/>
            <person name="Morais D."/>
            <person name="Nancucheo I."/>
            <person name="Johnson D.B."/>
            <person name="Grail B."/>
            <person name="Bittencourt J."/>
            <person name="Valadares R."/>
        </authorList>
    </citation>
    <scope>NUCLEOTIDE SEQUENCE [LARGE SCALE GENOMIC DNA]</scope>
    <source>
        <strain evidence="3 4">Y002</strain>
    </source>
</reference>